<reference evidence="2" key="1">
    <citation type="submission" date="2022-07" db="EMBL/GenBank/DDBJ databases">
        <title>Complete genome sequence of Salinispirillum sp. LH10-3-1 capable of multiple carbohydrate inversion isolated from a soda lake.</title>
        <authorList>
            <person name="Liu J."/>
            <person name="Zhai Y."/>
            <person name="Zhang H."/>
            <person name="Yang H."/>
            <person name="Qu J."/>
            <person name="Li J."/>
        </authorList>
    </citation>
    <scope>NUCLEOTIDE SEQUENCE</scope>
    <source>
        <strain evidence="2">LH 10-3-1</strain>
    </source>
</reference>
<feature type="signal peptide" evidence="1">
    <location>
        <begin position="1"/>
        <end position="19"/>
    </location>
</feature>
<dbReference type="RefSeq" id="WP_304994548.1">
    <property type="nucleotide sequence ID" value="NZ_CP101717.1"/>
</dbReference>
<dbReference type="AlphaFoldDB" id="A0AB38YD52"/>
<gene>
    <name evidence="2" type="ORF">NFC81_11080</name>
</gene>
<keyword evidence="1" id="KW-0732">Signal</keyword>
<dbReference type="PROSITE" id="PS51257">
    <property type="entry name" value="PROKAR_LIPOPROTEIN"/>
    <property type="match status" value="1"/>
</dbReference>
<organism evidence="2">
    <name type="scientific">Salinispirillum sp. LH 10-3-1</name>
    <dbReference type="NCBI Taxonomy" id="2952525"/>
    <lineage>
        <taxon>Bacteria</taxon>
        <taxon>Pseudomonadati</taxon>
        <taxon>Pseudomonadota</taxon>
        <taxon>Gammaproteobacteria</taxon>
        <taxon>Oceanospirillales</taxon>
        <taxon>Saccharospirillaceae</taxon>
        <taxon>Salinispirillum</taxon>
    </lineage>
</organism>
<protein>
    <submittedName>
        <fullName evidence="2">Uncharacterized protein</fullName>
    </submittedName>
</protein>
<proteinExistence type="predicted"/>
<evidence type="ECO:0000313" key="2">
    <source>
        <dbReference type="EMBL" id="WLD57261.1"/>
    </source>
</evidence>
<evidence type="ECO:0000256" key="1">
    <source>
        <dbReference type="SAM" id="SignalP"/>
    </source>
</evidence>
<dbReference type="EMBL" id="CP101717">
    <property type="protein sequence ID" value="WLD57261.1"/>
    <property type="molecule type" value="Genomic_DNA"/>
</dbReference>
<sequence>MRKEMLALLIVVLALTACGDDTSTTAQSTTVDHSDYDTFSALEYGSADDEEWVDVDWNPDVQCPPALEPLFLMLPAVSQFEGQLLSRQNCGVNLAIKVYGNERSDYEGDAAPLIIFQVHSYTTQYTDWPGVSVEVLQEHLNMQRQGLGYWEENLREMLRWAAEPDIYTEHQLARMPRELLWHGSVPGWLDNGNNFWAMTFWATPDVTVSISLLDSNEPDMTTERALERFTPLANAVNFNALR</sequence>
<accession>A0AB38YD52</accession>
<name>A0AB38YD52_9GAMM</name>
<feature type="chain" id="PRO_5044272437" evidence="1">
    <location>
        <begin position="20"/>
        <end position="242"/>
    </location>
</feature>